<sequence length="36" mass="4277">MVKGFWFDCESSYPKLRWMAFTAAMYAKTVLMEHSI</sequence>
<protein>
    <submittedName>
        <fullName evidence="1">Uncharacterized protein</fullName>
    </submittedName>
</protein>
<organism evidence="1 2">
    <name type="scientific">Adhaeretor mobilis</name>
    <dbReference type="NCBI Taxonomy" id="1930276"/>
    <lineage>
        <taxon>Bacteria</taxon>
        <taxon>Pseudomonadati</taxon>
        <taxon>Planctomycetota</taxon>
        <taxon>Planctomycetia</taxon>
        <taxon>Pirellulales</taxon>
        <taxon>Lacipirellulaceae</taxon>
        <taxon>Adhaeretor</taxon>
    </lineage>
</organism>
<name>A0A517MXL3_9BACT</name>
<evidence type="ECO:0000313" key="1">
    <source>
        <dbReference type="EMBL" id="QDS99603.1"/>
    </source>
</evidence>
<evidence type="ECO:0000313" key="2">
    <source>
        <dbReference type="Proteomes" id="UP000319852"/>
    </source>
</evidence>
<dbReference type="AlphaFoldDB" id="A0A517MXL3"/>
<keyword evidence="2" id="KW-1185">Reference proteome</keyword>
<accession>A0A517MXL3</accession>
<dbReference type="Proteomes" id="UP000319852">
    <property type="component" value="Chromosome"/>
</dbReference>
<dbReference type="KEGG" id="amob:HG15A2_29290"/>
<proteinExistence type="predicted"/>
<dbReference type="EMBL" id="CP036263">
    <property type="protein sequence ID" value="QDS99603.1"/>
    <property type="molecule type" value="Genomic_DNA"/>
</dbReference>
<reference evidence="1 2" key="1">
    <citation type="submission" date="2019-02" db="EMBL/GenBank/DDBJ databases">
        <title>Deep-cultivation of Planctomycetes and their phenomic and genomic characterization uncovers novel biology.</title>
        <authorList>
            <person name="Wiegand S."/>
            <person name="Jogler M."/>
            <person name="Boedeker C."/>
            <person name="Pinto D."/>
            <person name="Vollmers J."/>
            <person name="Rivas-Marin E."/>
            <person name="Kohn T."/>
            <person name="Peeters S.H."/>
            <person name="Heuer A."/>
            <person name="Rast P."/>
            <person name="Oberbeckmann S."/>
            <person name="Bunk B."/>
            <person name="Jeske O."/>
            <person name="Meyerdierks A."/>
            <person name="Storesund J.E."/>
            <person name="Kallscheuer N."/>
            <person name="Luecker S."/>
            <person name="Lage O.M."/>
            <person name="Pohl T."/>
            <person name="Merkel B.J."/>
            <person name="Hornburger P."/>
            <person name="Mueller R.-W."/>
            <person name="Bruemmer F."/>
            <person name="Labrenz M."/>
            <person name="Spormann A.M."/>
            <person name="Op den Camp H."/>
            <person name="Overmann J."/>
            <person name="Amann R."/>
            <person name="Jetten M.S.M."/>
            <person name="Mascher T."/>
            <person name="Medema M.H."/>
            <person name="Devos D.P."/>
            <person name="Kaster A.-K."/>
            <person name="Ovreas L."/>
            <person name="Rohde M."/>
            <person name="Galperin M.Y."/>
            <person name="Jogler C."/>
        </authorList>
    </citation>
    <scope>NUCLEOTIDE SEQUENCE [LARGE SCALE GENOMIC DNA]</scope>
    <source>
        <strain evidence="1 2">HG15A2</strain>
    </source>
</reference>
<gene>
    <name evidence="1" type="ORF">HG15A2_29290</name>
</gene>